<dbReference type="EMBL" id="CP014135">
    <property type="protein sequence ID" value="AMB84007.1"/>
    <property type="molecule type" value="Genomic_DNA"/>
</dbReference>
<sequence length="88" mass="9645">MLMTTRRLRLHPQDYFLAGDEDLGFGGTYRLTEASTFKTRAAAESVEALAKAVAEGVPMLTPNGRPKSMGSFTTLADRKYQSRMAGTQ</sequence>
<dbReference type="STRING" id="46677.AWM79_01260"/>
<dbReference type="Proteomes" id="UP000063229">
    <property type="component" value="Chromosome"/>
</dbReference>
<evidence type="ECO:0000313" key="1">
    <source>
        <dbReference type="EMBL" id="AMB84007.1"/>
    </source>
</evidence>
<reference evidence="1 2" key="1">
    <citation type="submission" date="2016-01" db="EMBL/GenBank/DDBJ databases">
        <authorList>
            <person name="McClelland M."/>
            <person name="Jain A."/>
            <person name="Saraogi P."/>
            <person name="Mendelson R."/>
            <person name="Westerman R."/>
            <person name="SanMiguel P."/>
            <person name="Csonka L."/>
        </authorList>
    </citation>
    <scope>NUCLEOTIDE SEQUENCE [LARGE SCALE GENOMIC DNA]</scope>
    <source>
        <strain evidence="1 2">NCPPB 2472</strain>
    </source>
</reference>
<accession>A0A0X1SW28</accession>
<name>A0A0X1SW28_PSEAA</name>
<dbReference type="AlphaFoldDB" id="A0A0X1SW28"/>
<dbReference type="KEGG" id="pagb:AWM79_01260"/>
<keyword evidence="2" id="KW-1185">Reference proteome</keyword>
<organism evidence="1 2">
    <name type="scientific">Pseudomonas agarici</name>
    <dbReference type="NCBI Taxonomy" id="46677"/>
    <lineage>
        <taxon>Bacteria</taxon>
        <taxon>Pseudomonadati</taxon>
        <taxon>Pseudomonadota</taxon>
        <taxon>Gammaproteobacteria</taxon>
        <taxon>Pseudomonadales</taxon>
        <taxon>Pseudomonadaceae</taxon>
        <taxon>Pseudomonas</taxon>
    </lineage>
</organism>
<proteinExistence type="predicted"/>
<gene>
    <name evidence="1" type="ORF">AWM79_01260</name>
</gene>
<evidence type="ECO:0000313" key="2">
    <source>
        <dbReference type="Proteomes" id="UP000063229"/>
    </source>
</evidence>
<protein>
    <submittedName>
        <fullName evidence="1">Uncharacterized protein</fullName>
    </submittedName>
</protein>